<evidence type="ECO:0000256" key="2">
    <source>
        <dbReference type="SAM" id="MobiDB-lite"/>
    </source>
</evidence>
<dbReference type="InterPro" id="IPR001599">
    <property type="entry name" value="Macroglobln_a2"/>
</dbReference>
<reference evidence="5 6" key="1">
    <citation type="submission" date="2019-08" db="EMBL/GenBank/DDBJ databases">
        <title>Bradymonadales sp. TMQ2.</title>
        <authorList>
            <person name="Liang Q."/>
        </authorList>
    </citation>
    <scope>NUCLEOTIDE SEQUENCE [LARGE SCALE GENOMIC DNA]</scope>
    <source>
        <strain evidence="5 6">TMQ2</strain>
    </source>
</reference>
<dbReference type="InterPro" id="IPR011625">
    <property type="entry name" value="A2M_N_BRD"/>
</dbReference>
<comment type="similarity">
    <text evidence="1">Belongs to the protease inhibitor I39 (alpha-2-macroglobulin) family. Bacterial alpha-2-macroglobulin subfamily.</text>
</comment>
<dbReference type="InterPro" id="IPR041246">
    <property type="entry name" value="Bact_MG10"/>
</dbReference>
<dbReference type="InterPro" id="IPR051802">
    <property type="entry name" value="YfhM-like"/>
</dbReference>
<dbReference type="PANTHER" id="PTHR40094">
    <property type="entry name" value="ALPHA-2-MACROGLOBULIN HOMOLOG"/>
    <property type="match status" value="1"/>
</dbReference>
<feature type="domain" description="Alpha-2-macroglobulin" evidence="4">
    <location>
        <begin position="1334"/>
        <end position="1424"/>
    </location>
</feature>
<evidence type="ECO:0000259" key="4">
    <source>
        <dbReference type="SMART" id="SM01360"/>
    </source>
</evidence>
<dbReference type="SMART" id="SM01359">
    <property type="entry name" value="A2M_N_2"/>
    <property type="match status" value="1"/>
</dbReference>
<dbReference type="CDD" id="cd02891">
    <property type="entry name" value="A2M_like"/>
    <property type="match status" value="1"/>
</dbReference>
<dbReference type="Proteomes" id="UP000321046">
    <property type="component" value="Unassembled WGS sequence"/>
</dbReference>
<dbReference type="EMBL" id="VOSL01000054">
    <property type="protein sequence ID" value="TXD34504.1"/>
    <property type="molecule type" value="Genomic_DNA"/>
</dbReference>
<evidence type="ECO:0008006" key="7">
    <source>
        <dbReference type="Google" id="ProtNLM"/>
    </source>
</evidence>
<evidence type="ECO:0000313" key="5">
    <source>
        <dbReference type="EMBL" id="TXD34504.1"/>
    </source>
</evidence>
<name>A0A5C6X5Z2_9DELT</name>
<dbReference type="GO" id="GO:0004866">
    <property type="term" value="F:endopeptidase inhibitor activity"/>
    <property type="evidence" value="ECO:0007669"/>
    <property type="project" value="InterPro"/>
</dbReference>
<comment type="caution">
    <text evidence="5">The sequence shown here is derived from an EMBL/GenBank/DDBJ whole genome shotgun (WGS) entry which is preliminary data.</text>
</comment>
<evidence type="ECO:0000259" key="3">
    <source>
        <dbReference type="SMART" id="SM01359"/>
    </source>
</evidence>
<gene>
    <name evidence="5" type="ORF">FRC96_12830</name>
</gene>
<dbReference type="PANTHER" id="PTHR40094:SF1">
    <property type="entry name" value="UBIQUITIN DOMAIN-CONTAINING PROTEIN"/>
    <property type="match status" value="1"/>
</dbReference>
<dbReference type="Pfam" id="PF00207">
    <property type="entry name" value="A2M"/>
    <property type="match status" value="1"/>
</dbReference>
<dbReference type="Pfam" id="PF17973">
    <property type="entry name" value="bMG10"/>
    <property type="match status" value="1"/>
</dbReference>
<dbReference type="Gene3D" id="2.60.40.3710">
    <property type="match status" value="1"/>
</dbReference>
<proteinExistence type="inferred from homology"/>
<dbReference type="Pfam" id="PF07703">
    <property type="entry name" value="A2M_BRD"/>
    <property type="match status" value="1"/>
</dbReference>
<dbReference type="SUPFAM" id="SSF48239">
    <property type="entry name" value="Terpenoid cyclases/Protein prenyltransferases"/>
    <property type="match status" value="1"/>
</dbReference>
<dbReference type="InterPro" id="IPR008930">
    <property type="entry name" value="Terpenoid_cyclase/PrenylTrfase"/>
</dbReference>
<dbReference type="Pfam" id="PF01835">
    <property type="entry name" value="MG2"/>
    <property type="match status" value="1"/>
</dbReference>
<dbReference type="Gene3D" id="1.50.10.20">
    <property type="match status" value="1"/>
</dbReference>
<feature type="region of interest" description="Disordered" evidence="2">
    <location>
        <begin position="82"/>
        <end position="101"/>
    </location>
</feature>
<organism evidence="5 6">
    <name type="scientific">Lujinxingia vulgaris</name>
    <dbReference type="NCBI Taxonomy" id="2600176"/>
    <lineage>
        <taxon>Bacteria</taxon>
        <taxon>Deltaproteobacteria</taxon>
        <taxon>Bradymonadales</taxon>
        <taxon>Lujinxingiaceae</taxon>
        <taxon>Lujinxingia</taxon>
    </lineage>
</organism>
<dbReference type="SMART" id="SM01360">
    <property type="entry name" value="A2M"/>
    <property type="match status" value="1"/>
</dbReference>
<evidence type="ECO:0000313" key="6">
    <source>
        <dbReference type="Proteomes" id="UP000321046"/>
    </source>
</evidence>
<feature type="domain" description="Alpha-2-macroglobulin bait region" evidence="3">
    <location>
        <begin position="1080"/>
        <end position="1226"/>
    </location>
</feature>
<accession>A0A5C6X5Z2</accession>
<dbReference type="OrthoDB" id="9767116at2"/>
<dbReference type="Gene3D" id="2.60.40.1930">
    <property type="match status" value="1"/>
</dbReference>
<sequence length="2042" mass="222593">MVMFSVVYVGVWCHVRRNCSIKIDRNEGGCVQGGRAQCAGGCSNGLNDEEGMRAMSAGRWVAVMMAAALMVGCSSKRSSVDGLAEGQLGDTEAPPAMGGVLGEDEGYEMVKAVRGEALSEEEIAQLLGRLEPLEGKEGDEVAFRRRSDTMPPAVPGKEVSEAWPPDLTQVVSEAPQAGPLDVLAFRPEGAVEGPIQLSVSFSRPMIAVGQAGEAEAPDITIEPQPEGRWRWLGTRTAVYEVSEAWPRATAYQVEVAAGVTSVDGSTLEEAVRFGFETPPAKVSAVYPRYGVQAADAPVHVVFNQPVPETMASKIRVQAGRKTIAMRRVSGDEAAELQEAGGVKGAADEGRVLTLVPTENYPDGATVQVTVAAPIESKEGPLLGQEGHEANFRVRGAFQVESIGCYVSEPCPPGRQIYVKLTNPIASDTEFEDLVKVTPEVPNLQISGGSDHLWLNGDFLPKTTYAFEVRAGLVDAFGQPLKGDRRGQVEIGAYPAFVAGPPSDMLVLPKNPAASLPVMLGGLRSLRARVFKVEAAHYPAFLHSRSGPARIGELVDTQMFRFRGEEVDARHEVEVVLSKALNSAGTGQVMVVLDEPTPWPNHGRRHEEPSWSYWVQVTDLGLDLTSDQRTLEGRVTLLSSGQPTKGVQVVVDGQEVARVNDHGHFSVDVPTDAAVLEVRQGGGDVVMMPPDAQTGWWSGRGWNRLERPERDQAVWYVIDDRGMYKPGETVTLKGWVRAREPGPRGTLTSLGGAQRVTYRVRESRGNEITSGTAEVDAFGGFEFDVELADNVNLGWAHVQLSVDGEAAGTTTAHSFQIQEFRRPEYEVSARAIGEPHRAGEESRFEVEAAYYAGGGLAGAPVTWRFAESSAGYTPPNNEGWTFGAWRPYWGHWGWQPPSEPQVVPEALRGGHQSMTDARGISVLDLSWEAPDDGLPRRVQATMSVMDVNRQSWEASASALVHPAAAYVGLKSEQTFVQRGEAWEVLTRVVDVDGAQVEGASVEVVLYLARNPWSFTVEDAEEFARCSPDDGGRCVFKDLSAGSYRAVATVEDEAGRSSVSHLGVWAAGQDTRGADLVEEKQLVLIPDQESYSPGEVAKVMVNGPFYPMDATVELRRQGRYETRQVRLSAENPVVEIPIEDAMTPALTLTVQSLGVDDAASPDAFARGELQLKVEPVERRLNVAIEPAEEQVDPGSELGVDVVITDHQGKAVSGANVALFAVDEAVLGLSNYALRDPLSIFYPELPAGVYDMRTRRWLIVPPSADEALEREEAADNLALGDAAEGMASGGLGMRGGGSAPMRKRMAMAAPAEAAPAAPGGRGQANTPIAVREVFDALAFFDGDLVTDAEGRVRVEHTLPDSLTRYRLMAVVVEGDRRFGHGESQVVARLPLMVRPSAPRFANVGDRFELPIVLHNQTDEARSVDLALRAVGGLKWLESPGRRVEVPANQRVEVRWKAEATSAGEVRVQVAAASGSFADAELITMPVLTPATTEAFATYGSLSDEDVIQELVQVPEEAFSQYGGLEFSASSTQLQALTDAFIYLTTYPYACSEQTASRLMSVLALYDVLDAFEAEGLPSVDDLKASQQEWVDQIVQAQRGDGGFGFWKGSRQSWPYVSVHATHALWMADEAGLEVPAYALQRARAYIAQVERYTTDYSPRSRATVDAYALHVLEKMGVAGDRALDDVVTRYGIEVLPLEALGWLLPIAEGTQWEARFMQRLQNNVQETAATAEFQEAYEAGAYRVLHSGRRTDAVVLDGLMQTDAQNPLTEKVMRGLMAHRKRGRWSTTQDNVFVILAMRRYFDTFESVSPNFVARAWIGDAHFAEHSFSGRTGERYSADVPMSYLQELDDATQPVVIERDGEGRMYYRLGMRYAPKNLDLPATSEGMEVERIYEAVDNESDVRRAEDGVWEIKAGARVRVTLTMTLPARRYHVALADWLPAGFEPINTELAVSDVEPGLNGGSTTWPGHWWWGWRWYEHQNTRDERVEAFASTVGPGVHTFSYVARATTPGEFVAPPARAEEMYHPETFGRSATERVRVVAEAAQ</sequence>
<dbReference type="InterPro" id="IPR002890">
    <property type="entry name" value="MG2"/>
</dbReference>
<evidence type="ECO:0000256" key="1">
    <source>
        <dbReference type="ARBA" id="ARBA00010556"/>
    </source>
</evidence>
<protein>
    <recommendedName>
        <fullName evidence="7">Alpha-2-macroglobulin</fullName>
    </recommendedName>
</protein>